<dbReference type="Pfam" id="PF00764">
    <property type="entry name" value="Arginosuc_synth"/>
    <property type="match status" value="1"/>
</dbReference>
<protein>
    <submittedName>
        <fullName evidence="5">Argininosuccinate synthase</fullName>
        <ecNumber evidence="5">6.3.4.5</ecNumber>
    </submittedName>
</protein>
<proteinExistence type="predicted"/>
<dbReference type="Gene3D" id="3.40.50.620">
    <property type="entry name" value="HUPs"/>
    <property type="match status" value="1"/>
</dbReference>
<evidence type="ECO:0000256" key="3">
    <source>
        <dbReference type="ARBA" id="ARBA00022840"/>
    </source>
</evidence>
<evidence type="ECO:0000256" key="2">
    <source>
        <dbReference type="ARBA" id="ARBA00022741"/>
    </source>
</evidence>
<gene>
    <name evidence="5" type="ORF">EZS27_030151</name>
</gene>
<dbReference type="EC" id="6.3.4.5" evidence="5"/>
<dbReference type="InterPro" id="IPR048267">
    <property type="entry name" value="Arginosuc_syn_N"/>
</dbReference>
<keyword evidence="3" id="KW-0067">ATP-binding</keyword>
<feature type="non-terminal residue" evidence="5">
    <location>
        <position position="42"/>
    </location>
</feature>
<dbReference type="PROSITE" id="PS00564">
    <property type="entry name" value="ARGININOSUCCIN_SYN_1"/>
    <property type="match status" value="1"/>
</dbReference>
<accession>A0A5J4QFJ4</accession>
<evidence type="ECO:0000313" key="5">
    <source>
        <dbReference type="EMBL" id="KAA6320019.1"/>
    </source>
</evidence>
<dbReference type="GO" id="GO:0004055">
    <property type="term" value="F:argininosuccinate synthase activity"/>
    <property type="evidence" value="ECO:0007669"/>
    <property type="project" value="UniProtKB-EC"/>
</dbReference>
<dbReference type="GO" id="GO:0005524">
    <property type="term" value="F:ATP binding"/>
    <property type="evidence" value="ECO:0007669"/>
    <property type="project" value="UniProtKB-KW"/>
</dbReference>
<name>A0A5J4QFJ4_9ZZZZ</name>
<reference evidence="5" key="1">
    <citation type="submission" date="2019-03" db="EMBL/GenBank/DDBJ databases">
        <title>Single cell metagenomics reveals metabolic interactions within the superorganism composed of flagellate Streblomastix strix and complex community of Bacteroidetes bacteria on its surface.</title>
        <authorList>
            <person name="Treitli S.C."/>
            <person name="Kolisko M."/>
            <person name="Husnik F."/>
            <person name="Keeling P."/>
            <person name="Hampl V."/>
        </authorList>
    </citation>
    <scope>NUCLEOTIDE SEQUENCE</scope>
    <source>
        <strain evidence="5">STM</strain>
    </source>
</reference>
<sequence length="42" mass="4588">MKEKVVLAFSGGLDTSFCTMYLSQEKGYEVYTAVANTGGFDE</sequence>
<dbReference type="EMBL" id="SNRY01003707">
    <property type="protein sequence ID" value="KAA6320019.1"/>
    <property type="molecule type" value="Genomic_DNA"/>
</dbReference>
<dbReference type="SUPFAM" id="SSF52402">
    <property type="entry name" value="Adenine nucleotide alpha hydrolases-like"/>
    <property type="match status" value="1"/>
</dbReference>
<dbReference type="InterPro" id="IPR014729">
    <property type="entry name" value="Rossmann-like_a/b/a_fold"/>
</dbReference>
<organism evidence="5">
    <name type="scientific">termite gut metagenome</name>
    <dbReference type="NCBI Taxonomy" id="433724"/>
    <lineage>
        <taxon>unclassified sequences</taxon>
        <taxon>metagenomes</taxon>
        <taxon>organismal metagenomes</taxon>
    </lineage>
</organism>
<evidence type="ECO:0000259" key="4">
    <source>
        <dbReference type="Pfam" id="PF00764"/>
    </source>
</evidence>
<comment type="caution">
    <text evidence="5">The sequence shown here is derived from an EMBL/GenBank/DDBJ whole genome shotgun (WGS) entry which is preliminary data.</text>
</comment>
<evidence type="ECO:0000256" key="1">
    <source>
        <dbReference type="ARBA" id="ARBA00022598"/>
    </source>
</evidence>
<keyword evidence="2" id="KW-0547">Nucleotide-binding</keyword>
<keyword evidence="1 5" id="KW-0436">Ligase</keyword>
<dbReference type="AlphaFoldDB" id="A0A5J4QFJ4"/>
<dbReference type="GO" id="GO:0006526">
    <property type="term" value="P:L-arginine biosynthetic process"/>
    <property type="evidence" value="ECO:0007669"/>
    <property type="project" value="InterPro"/>
</dbReference>
<feature type="domain" description="Arginosuccinate synthase-like N-terminal" evidence="4">
    <location>
        <begin position="4"/>
        <end position="39"/>
    </location>
</feature>
<dbReference type="InterPro" id="IPR018223">
    <property type="entry name" value="Arginosuc_synth_CS"/>
</dbReference>